<protein>
    <submittedName>
        <fullName evidence="6">Glycosyltransferase, GT2 family</fullName>
    </submittedName>
</protein>
<dbReference type="EMBL" id="FNHI01000001">
    <property type="protein sequence ID" value="SDL82730.1"/>
    <property type="molecule type" value="Genomic_DNA"/>
</dbReference>
<evidence type="ECO:0000313" key="6">
    <source>
        <dbReference type="EMBL" id="SDL82730.1"/>
    </source>
</evidence>
<dbReference type="GeneID" id="40827870"/>
<dbReference type="Pfam" id="PF00535">
    <property type="entry name" value="Glycos_transf_2"/>
    <property type="match status" value="1"/>
</dbReference>
<dbReference type="Proteomes" id="UP000199063">
    <property type="component" value="Unassembled WGS sequence"/>
</dbReference>
<dbReference type="InterPro" id="IPR001173">
    <property type="entry name" value="Glyco_trans_2-like"/>
</dbReference>
<evidence type="ECO:0000256" key="4">
    <source>
        <dbReference type="ARBA" id="ARBA00022679"/>
    </source>
</evidence>
<reference evidence="7" key="1">
    <citation type="submission" date="2016-10" db="EMBL/GenBank/DDBJ databases">
        <authorList>
            <person name="Varghese N."/>
            <person name="Submissions S."/>
        </authorList>
    </citation>
    <scope>NUCLEOTIDE SEQUENCE [LARGE SCALE GENOMIC DNA]</scope>
    <source>
        <strain evidence="7">CGMCC 4.7042</strain>
    </source>
</reference>
<comment type="pathway">
    <text evidence="1">Cell wall biogenesis; cell wall polysaccharide biosynthesis.</text>
</comment>
<gene>
    <name evidence="6" type="ORF">SAMN05444921_101537</name>
</gene>
<dbReference type="RefSeq" id="WP_342029389.1">
    <property type="nucleotide sequence ID" value="NZ_FNHI01000001.1"/>
</dbReference>
<evidence type="ECO:0000313" key="7">
    <source>
        <dbReference type="Proteomes" id="UP000199063"/>
    </source>
</evidence>
<evidence type="ECO:0000256" key="1">
    <source>
        <dbReference type="ARBA" id="ARBA00004776"/>
    </source>
</evidence>
<comment type="similarity">
    <text evidence="2">Belongs to the glycosyltransferase 2 family.</text>
</comment>
<feature type="domain" description="Glycosyltransferase 2-like" evidence="5">
    <location>
        <begin position="17"/>
        <end position="153"/>
    </location>
</feature>
<proteinExistence type="inferred from homology"/>
<keyword evidence="3" id="KW-0328">Glycosyltransferase</keyword>
<dbReference type="SUPFAM" id="SSF53448">
    <property type="entry name" value="Nucleotide-diphospho-sugar transferases"/>
    <property type="match status" value="1"/>
</dbReference>
<dbReference type="AlphaFoldDB" id="A0A1G9N8H2"/>
<accession>A0A1G9N8H2</accession>
<evidence type="ECO:0000256" key="3">
    <source>
        <dbReference type="ARBA" id="ARBA00022676"/>
    </source>
</evidence>
<dbReference type="Gene3D" id="3.90.550.10">
    <property type="entry name" value="Spore Coat Polysaccharide Biosynthesis Protein SpsA, Chain A"/>
    <property type="match status" value="1"/>
</dbReference>
<evidence type="ECO:0000256" key="2">
    <source>
        <dbReference type="ARBA" id="ARBA00006739"/>
    </source>
</evidence>
<name>A0A1G9N8H2_9ACTN</name>
<evidence type="ECO:0000259" key="5">
    <source>
        <dbReference type="Pfam" id="PF00535"/>
    </source>
</evidence>
<dbReference type="PANTHER" id="PTHR43179:SF12">
    <property type="entry name" value="GALACTOFURANOSYLTRANSFERASE GLFT2"/>
    <property type="match status" value="1"/>
</dbReference>
<dbReference type="STRING" id="1196353.SAMN05444921_101537"/>
<organism evidence="6 7">
    <name type="scientific">Streptomyces wuyuanensis</name>
    <dbReference type="NCBI Taxonomy" id="1196353"/>
    <lineage>
        <taxon>Bacteria</taxon>
        <taxon>Bacillati</taxon>
        <taxon>Actinomycetota</taxon>
        <taxon>Actinomycetes</taxon>
        <taxon>Kitasatosporales</taxon>
        <taxon>Streptomycetaceae</taxon>
        <taxon>Streptomyces</taxon>
    </lineage>
</organism>
<keyword evidence="7" id="KW-1185">Reference proteome</keyword>
<sequence>MLADRIPPAGAPRGVAVLMTCHNRRDRTLAAISSVHAQTGLPAGTRCTVHLVDAGSADGTADEVRAAFPGTDVVTVGADVHWGTGTGIAATRADPAAHVLWLNDDVVLDPGALAALLRAAAPLDRPAVAVGAMRSGDGTRTTYSGYRLVRSRLRPPVLERVEPDARDATPCDTCNGNAVLVTAPARRVLGDLDPAFPHRMGDHDYGLRARRAGIPLLLAPGHVGTCDDNSGAVEGTSAEPGLDARTALRRLASVREQPPAPWWRYCRRHLGPWAPLVFCSPYVKTVLRAGVRRPGAVPRHRQSSLRADP</sequence>
<dbReference type="InterPro" id="IPR029044">
    <property type="entry name" value="Nucleotide-diphossugar_trans"/>
</dbReference>
<keyword evidence="4 6" id="KW-0808">Transferase</keyword>
<dbReference type="GO" id="GO:0016757">
    <property type="term" value="F:glycosyltransferase activity"/>
    <property type="evidence" value="ECO:0007669"/>
    <property type="project" value="UniProtKB-KW"/>
</dbReference>
<dbReference type="PANTHER" id="PTHR43179">
    <property type="entry name" value="RHAMNOSYLTRANSFERASE WBBL"/>
    <property type="match status" value="1"/>
</dbReference>